<dbReference type="EMBL" id="LMWP01000048">
    <property type="protein sequence ID" value="KUN17538.1"/>
    <property type="molecule type" value="Genomic_DNA"/>
</dbReference>
<proteinExistence type="predicted"/>
<comment type="caution">
    <text evidence="2">The sequence shown here is derived from an EMBL/GenBank/DDBJ whole genome shotgun (WGS) entry which is preliminary data.</text>
</comment>
<accession>A0A101PUC0</accession>
<sequence length="210" mass="23260">MPTHFPHQLTGDHSHLSAVEAWETDGGACAGVESPPPPPPPPRAPQASPTAPRQAVPTYIARCAVGACGYRTADGLALTVHRAEEDGSPALCGATPAWWEPADLGQALRRVSCRDCIELWIERAGIGPRWQVADCMRWRVYRTERNRYGTPVSVFDGYVTHWDRVIAHRRWRFYHSSTTAGVRISASPRDGDERKEWWFPAAPQPTPTGT</sequence>
<dbReference type="AlphaFoldDB" id="A0A101PUC0"/>
<organism evidence="2 3">
    <name type="scientific">Streptomyces corchorusii</name>
    <name type="common">Streptomyces chibaensis</name>
    <dbReference type="NCBI Taxonomy" id="1903"/>
    <lineage>
        <taxon>Bacteria</taxon>
        <taxon>Bacillati</taxon>
        <taxon>Actinomycetota</taxon>
        <taxon>Actinomycetes</taxon>
        <taxon>Kitasatosporales</taxon>
        <taxon>Streptomycetaceae</taxon>
        <taxon>Streptomyces</taxon>
    </lineage>
</organism>
<keyword evidence="3" id="KW-1185">Reference proteome</keyword>
<protein>
    <submittedName>
        <fullName evidence="2">Uncharacterized protein</fullName>
    </submittedName>
</protein>
<dbReference type="Proteomes" id="UP000053398">
    <property type="component" value="Unassembled WGS sequence"/>
</dbReference>
<feature type="region of interest" description="Disordered" evidence="1">
    <location>
        <begin position="27"/>
        <end position="52"/>
    </location>
</feature>
<feature type="compositionally biased region" description="Pro residues" evidence="1">
    <location>
        <begin position="34"/>
        <end position="44"/>
    </location>
</feature>
<name>A0A101PUC0_STRCK</name>
<evidence type="ECO:0000256" key="1">
    <source>
        <dbReference type="SAM" id="MobiDB-lite"/>
    </source>
</evidence>
<gene>
    <name evidence="2" type="ORF">AQJ11_37320</name>
</gene>
<reference evidence="2 3" key="1">
    <citation type="submission" date="2015-10" db="EMBL/GenBank/DDBJ databases">
        <title>Draft genome sequence of Streptomyces corchorusii DSM 40340, type strain for the species Streptomyces corchorusii.</title>
        <authorList>
            <person name="Ruckert C."/>
            <person name="Winkler A."/>
            <person name="Kalinowski J."/>
            <person name="Kampfer P."/>
            <person name="Glaeser S."/>
        </authorList>
    </citation>
    <scope>NUCLEOTIDE SEQUENCE [LARGE SCALE GENOMIC DNA]</scope>
    <source>
        <strain evidence="2 3">DSM 40340</strain>
    </source>
</reference>
<evidence type="ECO:0000313" key="2">
    <source>
        <dbReference type="EMBL" id="KUN17538.1"/>
    </source>
</evidence>
<evidence type="ECO:0000313" key="3">
    <source>
        <dbReference type="Proteomes" id="UP000053398"/>
    </source>
</evidence>